<keyword evidence="1" id="KW-0812">Transmembrane</keyword>
<keyword evidence="1" id="KW-0472">Membrane</keyword>
<dbReference type="Proteomes" id="UP001146793">
    <property type="component" value="Unassembled WGS sequence"/>
</dbReference>
<evidence type="ECO:0000313" key="3">
    <source>
        <dbReference type="Proteomes" id="UP001146793"/>
    </source>
</evidence>
<proteinExistence type="predicted"/>
<feature type="transmembrane region" description="Helical" evidence="1">
    <location>
        <begin position="170"/>
        <end position="192"/>
    </location>
</feature>
<accession>A0AAV7Z0Y4</accession>
<evidence type="ECO:0000256" key="1">
    <source>
        <dbReference type="SAM" id="Phobius"/>
    </source>
</evidence>
<evidence type="ECO:0000313" key="2">
    <source>
        <dbReference type="EMBL" id="KAJ3435643.1"/>
    </source>
</evidence>
<keyword evidence="1" id="KW-1133">Transmembrane helix</keyword>
<gene>
    <name evidence="2" type="ORF">M0812_19385</name>
</gene>
<protein>
    <submittedName>
        <fullName evidence="2">Uncharacterized protein</fullName>
    </submittedName>
</protein>
<organism evidence="2 3">
    <name type="scientific">Anaeramoeba flamelloides</name>
    <dbReference type="NCBI Taxonomy" id="1746091"/>
    <lineage>
        <taxon>Eukaryota</taxon>
        <taxon>Metamonada</taxon>
        <taxon>Anaeramoebidae</taxon>
        <taxon>Anaeramoeba</taxon>
    </lineage>
</organism>
<name>A0AAV7Z0Y4_9EUKA</name>
<reference evidence="2" key="1">
    <citation type="submission" date="2022-08" db="EMBL/GenBank/DDBJ databases">
        <title>Novel sulphate-reducing endosymbionts in the free-living metamonad Anaeramoeba.</title>
        <authorList>
            <person name="Jerlstrom-Hultqvist J."/>
            <person name="Cepicka I."/>
            <person name="Gallot-Lavallee L."/>
            <person name="Salas-Leiva D."/>
            <person name="Curtis B.A."/>
            <person name="Zahonova K."/>
            <person name="Pipaliya S."/>
            <person name="Dacks J."/>
            <person name="Roger A.J."/>
        </authorList>
    </citation>
    <scope>NUCLEOTIDE SEQUENCE</scope>
    <source>
        <strain evidence="2">Busselton2</strain>
    </source>
</reference>
<comment type="caution">
    <text evidence="2">The sequence shown here is derived from an EMBL/GenBank/DDBJ whole genome shotgun (WGS) entry which is preliminary data.</text>
</comment>
<sequence>MFGLLSAPYLTPSFNRNAQTFISIPSDLILNDNEFQNPSNFLGSAFSLVGIKKKLSGIKKYMTKPTILGAFNAVFASPLVSFLGFWMSQQKRENYHKLDSDAWQLKPLPFLSKVAIIGGIRALVEFSFIKKLTATENAIRNIQSKIYFTPNLILTAKMLTPFNNRTNDSILYPFVGIFSVFTEFLTLLNCLVSLQEPDKLRIANYSITKEQEENLI</sequence>
<dbReference type="EMBL" id="JANTQA010000038">
    <property type="protein sequence ID" value="KAJ3435643.1"/>
    <property type="molecule type" value="Genomic_DNA"/>
</dbReference>
<feature type="transmembrane region" description="Helical" evidence="1">
    <location>
        <begin position="67"/>
        <end position="87"/>
    </location>
</feature>
<dbReference type="AlphaFoldDB" id="A0AAV7Z0Y4"/>